<gene>
    <name evidence="3" type="ORF">PLEPLA_LOCUS25616</name>
</gene>
<evidence type="ECO:0000256" key="2">
    <source>
        <dbReference type="SAM" id="Phobius"/>
    </source>
</evidence>
<name>A0A9N7YS28_PLEPL</name>
<evidence type="ECO:0000256" key="1">
    <source>
        <dbReference type="SAM" id="MobiDB-lite"/>
    </source>
</evidence>
<feature type="transmembrane region" description="Helical" evidence="2">
    <location>
        <begin position="79"/>
        <end position="100"/>
    </location>
</feature>
<reference evidence="3" key="1">
    <citation type="submission" date="2020-03" db="EMBL/GenBank/DDBJ databases">
        <authorList>
            <person name="Weist P."/>
        </authorList>
    </citation>
    <scope>NUCLEOTIDE SEQUENCE</scope>
</reference>
<keyword evidence="2" id="KW-0472">Membrane</keyword>
<keyword evidence="2" id="KW-0812">Transmembrane</keyword>
<evidence type="ECO:0000313" key="4">
    <source>
        <dbReference type="Proteomes" id="UP001153269"/>
    </source>
</evidence>
<proteinExistence type="predicted"/>
<accession>A0A9N7YS28</accession>
<sequence>MNHRCKAPAPIISSSEVPLQEPEDRPGADNVSSDANGTEWITHLVLSGCSSRSDSAAAGFSSLFTSKDRTTTLDLDGALLRWMLCGGLPVAITFATATYWRK</sequence>
<feature type="region of interest" description="Disordered" evidence="1">
    <location>
        <begin position="1"/>
        <end position="35"/>
    </location>
</feature>
<organism evidence="3 4">
    <name type="scientific">Pleuronectes platessa</name>
    <name type="common">European plaice</name>
    <dbReference type="NCBI Taxonomy" id="8262"/>
    <lineage>
        <taxon>Eukaryota</taxon>
        <taxon>Metazoa</taxon>
        <taxon>Chordata</taxon>
        <taxon>Craniata</taxon>
        <taxon>Vertebrata</taxon>
        <taxon>Euteleostomi</taxon>
        <taxon>Actinopterygii</taxon>
        <taxon>Neopterygii</taxon>
        <taxon>Teleostei</taxon>
        <taxon>Neoteleostei</taxon>
        <taxon>Acanthomorphata</taxon>
        <taxon>Carangaria</taxon>
        <taxon>Pleuronectiformes</taxon>
        <taxon>Pleuronectoidei</taxon>
        <taxon>Pleuronectidae</taxon>
        <taxon>Pleuronectes</taxon>
    </lineage>
</organism>
<keyword evidence="4" id="KW-1185">Reference proteome</keyword>
<evidence type="ECO:0000313" key="3">
    <source>
        <dbReference type="EMBL" id="CAB1437576.1"/>
    </source>
</evidence>
<protein>
    <submittedName>
        <fullName evidence="3">Uncharacterized protein</fullName>
    </submittedName>
</protein>
<dbReference type="AlphaFoldDB" id="A0A9N7YS28"/>
<dbReference type="Proteomes" id="UP001153269">
    <property type="component" value="Unassembled WGS sequence"/>
</dbReference>
<dbReference type="EMBL" id="CADEAL010002046">
    <property type="protein sequence ID" value="CAB1437576.1"/>
    <property type="molecule type" value="Genomic_DNA"/>
</dbReference>
<comment type="caution">
    <text evidence="3">The sequence shown here is derived from an EMBL/GenBank/DDBJ whole genome shotgun (WGS) entry which is preliminary data.</text>
</comment>
<keyword evidence="2" id="KW-1133">Transmembrane helix</keyword>